<evidence type="ECO:0000313" key="2">
    <source>
        <dbReference type="Proteomes" id="UP000188268"/>
    </source>
</evidence>
<protein>
    <submittedName>
        <fullName evidence="1">Uncharacterized protein</fullName>
    </submittedName>
</protein>
<proteinExistence type="predicted"/>
<dbReference type="Proteomes" id="UP000188268">
    <property type="component" value="Unassembled WGS sequence"/>
</dbReference>
<name>A0A1R3HU65_COCAP</name>
<organism evidence="1 2">
    <name type="scientific">Corchorus capsularis</name>
    <name type="common">Jute</name>
    <dbReference type="NCBI Taxonomy" id="210143"/>
    <lineage>
        <taxon>Eukaryota</taxon>
        <taxon>Viridiplantae</taxon>
        <taxon>Streptophyta</taxon>
        <taxon>Embryophyta</taxon>
        <taxon>Tracheophyta</taxon>
        <taxon>Spermatophyta</taxon>
        <taxon>Magnoliopsida</taxon>
        <taxon>eudicotyledons</taxon>
        <taxon>Gunneridae</taxon>
        <taxon>Pentapetalae</taxon>
        <taxon>rosids</taxon>
        <taxon>malvids</taxon>
        <taxon>Malvales</taxon>
        <taxon>Malvaceae</taxon>
        <taxon>Grewioideae</taxon>
        <taxon>Apeibeae</taxon>
        <taxon>Corchorus</taxon>
    </lineage>
</organism>
<dbReference type="Gramene" id="OMO73926">
    <property type="protein sequence ID" value="OMO73926"/>
    <property type="gene ID" value="CCACVL1_17079"/>
</dbReference>
<comment type="caution">
    <text evidence="1">The sequence shown here is derived from an EMBL/GenBank/DDBJ whole genome shotgun (WGS) entry which is preliminary data.</text>
</comment>
<keyword evidence="2" id="KW-1185">Reference proteome</keyword>
<reference evidence="1 2" key="1">
    <citation type="submission" date="2013-09" db="EMBL/GenBank/DDBJ databases">
        <title>Corchorus capsularis genome sequencing.</title>
        <authorList>
            <person name="Alam M."/>
            <person name="Haque M.S."/>
            <person name="Islam M.S."/>
            <person name="Emdad E.M."/>
            <person name="Islam M.M."/>
            <person name="Ahmed B."/>
            <person name="Halim A."/>
            <person name="Hossen Q.M.M."/>
            <person name="Hossain M.Z."/>
            <person name="Ahmed R."/>
            <person name="Khan M.M."/>
            <person name="Islam R."/>
            <person name="Rashid M.M."/>
            <person name="Khan S.A."/>
            <person name="Rahman M.S."/>
            <person name="Alam M."/>
        </authorList>
    </citation>
    <scope>NUCLEOTIDE SEQUENCE [LARGE SCALE GENOMIC DNA]</scope>
    <source>
        <strain evidence="2">cv. CVL-1</strain>
        <tissue evidence="1">Whole seedling</tissue>
    </source>
</reference>
<accession>A0A1R3HU65</accession>
<gene>
    <name evidence="1" type="ORF">CCACVL1_17079</name>
</gene>
<dbReference type="EMBL" id="AWWV01011151">
    <property type="protein sequence ID" value="OMO73926.1"/>
    <property type="molecule type" value="Genomic_DNA"/>
</dbReference>
<evidence type="ECO:0000313" key="1">
    <source>
        <dbReference type="EMBL" id="OMO73926.1"/>
    </source>
</evidence>
<dbReference type="AlphaFoldDB" id="A0A1R3HU65"/>
<sequence length="19" mass="1930">MAEGQTSYNGGVNFLGEGV</sequence>